<accession>A0A806CFH0</accession>
<keyword evidence="2" id="KW-1185">Reference proteome</keyword>
<geneLocation type="plasmid" evidence="1 2">
    <name>SV1_cp32-4</name>
</geneLocation>
<reference evidence="1 2" key="1">
    <citation type="journal article" date="2011" name="J. Bacteriol.">
        <title>Whole genome sequence of an unusual Borrelia burgdorferi sensu lato isolate.</title>
        <authorList>
            <person name="Casjens S.R."/>
            <person name="Fraser-Liggett C.M."/>
            <person name="Mongodin E.F."/>
            <person name="Qiu W.G."/>
            <person name="Dunn J.J."/>
            <person name="Luft B.J."/>
            <person name="Schutzer S.E."/>
        </authorList>
    </citation>
    <scope>NUCLEOTIDE SEQUENCE [LARGE SCALE GENOMIC DNA]</scope>
    <source>
        <strain evidence="1 2">SV1</strain>
    </source>
</reference>
<organism evidence="1 2">
    <name type="scientific">Borreliella finlandensis</name>
    <dbReference type="NCBI Taxonomy" id="498741"/>
    <lineage>
        <taxon>Bacteria</taxon>
        <taxon>Pseudomonadati</taxon>
        <taxon>Spirochaetota</taxon>
        <taxon>Spirochaetia</taxon>
        <taxon>Spirochaetales</taxon>
        <taxon>Borreliaceae</taxon>
        <taxon>Borreliella</taxon>
    </lineage>
</organism>
<dbReference type="EMBL" id="CP001520">
    <property type="protein sequence ID" value="ACN93414.1"/>
    <property type="molecule type" value="Genomic_DNA"/>
</dbReference>
<proteinExistence type="predicted"/>
<protein>
    <submittedName>
        <fullName evidence="1">Uncharacterized protein</fullName>
    </submittedName>
</protein>
<dbReference type="Proteomes" id="UP000006166">
    <property type="component" value="Plasmid SV1_cp32-4"/>
</dbReference>
<keyword evidence="1" id="KW-0614">Plasmid</keyword>
<name>A0A806CFH0_9SPIR</name>
<dbReference type="InterPro" id="IPR007777">
    <property type="entry name" value="DUF685"/>
</dbReference>
<evidence type="ECO:0000313" key="1">
    <source>
        <dbReference type="EMBL" id="ACN93414.1"/>
    </source>
</evidence>
<evidence type="ECO:0000313" key="2">
    <source>
        <dbReference type="Proteomes" id="UP000006166"/>
    </source>
</evidence>
<gene>
    <name evidence="1" type="ORF">BSV1_R12</name>
</gene>
<dbReference type="AlphaFoldDB" id="A0A806CFH0"/>
<dbReference type="Pfam" id="PF05085">
    <property type="entry name" value="DUF685"/>
    <property type="match status" value="1"/>
</dbReference>
<sequence length="44" mass="5197">MSEEEEKLLIDEEEAVQIKDLNRVDDVKNTDLLLLDASHFYDFI</sequence>